<organism evidence="2">
    <name type="scientific">freshwater metagenome</name>
    <dbReference type="NCBI Taxonomy" id="449393"/>
    <lineage>
        <taxon>unclassified sequences</taxon>
        <taxon>metagenomes</taxon>
        <taxon>ecological metagenomes</taxon>
    </lineage>
</organism>
<accession>A0A6J6IIY1</accession>
<feature type="transmembrane region" description="Helical" evidence="1">
    <location>
        <begin position="25"/>
        <end position="50"/>
    </location>
</feature>
<keyword evidence="1" id="KW-0472">Membrane</keyword>
<keyword evidence="1" id="KW-1133">Transmembrane helix</keyword>
<proteinExistence type="predicted"/>
<reference evidence="2" key="1">
    <citation type="submission" date="2020-05" db="EMBL/GenBank/DDBJ databases">
        <authorList>
            <person name="Chiriac C."/>
            <person name="Salcher M."/>
            <person name="Ghai R."/>
            <person name="Kavagutti S V."/>
        </authorList>
    </citation>
    <scope>NUCLEOTIDE SEQUENCE</scope>
</reference>
<protein>
    <submittedName>
        <fullName evidence="2">Unannotated protein</fullName>
    </submittedName>
</protein>
<dbReference type="EMBL" id="CAEZVM010000003">
    <property type="protein sequence ID" value="CAB4624435.1"/>
    <property type="molecule type" value="Genomic_DNA"/>
</dbReference>
<keyword evidence="1" id="KW-0812">Transmembrane</keyword>
<sequence>MKFALVKQLLTRASACKDSERGSLALLGIGLALVSLTAILAILSAGSLYLTDRRLTGAAEATALSVVAEANGNLSQPLEPMASRFLSQLPLRGLREVTLVDTSVDDERTVRVKLCSRWFPIFENYIFSENGKVCSEGLARLGR</sequence>
<dbReference type="AlphaFoldDB" id="A0A6J6IIY1"/>
<evidence type="ECO:0000313" key="2">
    <source>
        <dbReference type="EMBL" id="CAB4624435.1"/>
    </source>
</evidence>
<name>A0A6J6IIY1_9ZZZZ</name>
<gene>
    <name evidence="2" type="ORF">UFOPK2032_00115</name>
</gene>
<evidence type="ECO:0000256" key="1">
    <source>
        <dbReference type="SAM" id="Phobius"/>
    </source>
</evidence>